<feature type="compositionally biased region" description="Polar residues" evidence="6">
    <location>
        <begin position="822"/>
        <end position="834"/>
    </location>
</feature>
<dbReference type="InterPro" id="IPR008532">
    <property type="entry name" value="NFACT_RNA-bd"/>
</dbReference>
<evidence type="ECO:0000256" key="3">
    <source>
        <dbReference type="ARBA" id="ARBA00022490"/>
    </source>
</evidence>
<evidence type="ECO:0000256" key="5">
    <source>
        <dbReference type="ARBA" id="ARBA00070414"/>
    </source>
</evidence>
<dbReference type="Proteomes" id="UP001175261">
    <property type="component" value="Unassembled WGS sequence"/>
</dbReference>
<evidence type="ECO:0000313" key="10">
    <source>
        <dbReference type="Proteomes" id="UP001175261"/>
    </source>
</evidence>
<dbReference type="GO" id="GO:0000049">
    <property type="term" value="F:tRNA binding"/>
    <property type="evidence" value="ECO:0007669"/>
    <property type="project" value="TreeGrafter"/>
</dbReference>
<organism evidence="9 10">
    <name type="scientific">Sarocladium strictum</name>
    <name type="common">Black bundle disease fungus</name>
    <name type="synonym">Acremonium strictum</name>
    <dbReference type="NCBI Taxonomy" id="5046"/>
    <lineage>
        <taxon>Eukaryota</taxon>
        <taxon>Fungi</taxon>
        <taxon>Dikarya</taxon>
        <taxon>Ascomycota</taxon>
        <taxon>Pezizomycotina</taxon>
        <taxon>Sordariomycetes</taxon>
        <taxon>Hypocreomycetidae</taxon>
        <taxon>Hypocreales</taxon>
        <taxon>Sarocladiaceae</taxon>
        <taxon>Sarocladium</taxon>
    </lineage>
</organism>
<sequence>MKQRFSSLDVKVIAHELQQSLVSLRLSNVYDLSSRILLFKFAKAENKKQLVLDTGFRCHLTEFARTTAAAPSAFVARLRKFLKTRRVTSVSQVGTDRILEFVFSDGQYRLFLEFFASGNIILTDADLKILAISRIVSEADGQEPQRVGLQYSLDNRQNYGGIPPLTKTRVQDALKAGVNKAATEPSTSKKVKVKAGADLRRTLAISITELPPVLVENTLQDAGFDTAAPLDKILNDDASLDKLVELLIKARGIVEDITSSDTCIGYIFAKRRQETSSSGPDTESGEKRENLLYEDFHPFIPRKFANDPSIKVIELQGYNKTVDEFFSSLEGQKLESRLSERQAAAQRKLDAAKEDQAKRIEGLQETQTLNLRKAAAIEANADWVQEAMDAVNGLLAQGMDWVDIGKLIDRERKRNNPVAQIIKTPLKLSDNVITLVLAEEDELEEEDEAYETDEEETDDEEGPGSPSKTKQAAKALSIDINLSMTPWANAREYYGQRRVAVVKEEKTQQQAAKALKNTEIKIAEDLKKGLKQEKALLQPIRKQMWFEKFIWFISSDNYLVLGGKDAQQNEMLYRRYLRKGDVYCHAELHGAASVIIKNNPSTPDAPIPPATLAQAGSLSVCSSSAWDSKAGMSAWWVNADQVSKSAPTGEFLPAGSFMVRGKKNFLPPAQLLLGLGLVFRISEESKAKHVKHRLHDAPSTGLSTPVSADTRDSAVDMDQEQVDLSDRDDNGDDQDSENDEEEEEEESSARANPLQTTEGNAEQSSEDESGAEVRDRLTNLDVSGAGKVEDEETDHGTKPADDDEPNEGSEDETETPRPGTGSADSKSQTTTASTKGPAPAKRGQRKKAKKIARKYKDQDEEDRTAAEALIGAKAGQKRAEDEAKAKAEKEAELAAAKERRRAQHQRHQKETAEHEEIRRVMMDEGIDVLDPEEADQATALDALVGTPLPGDEILEVIPVCAPWNALVKTKYKVKLQPGAVKKGKAVKEILERWKAATSKKGVVDESGRDGERMWPREVELIKALKAEEIINSVPVGKVRVMTTGGTAGGGGGGGGGSGGKGGGKGVGKGGKGGKGSKR</sequence>
<dbReference type="FunFam" id="2.30.310.10:FF:000003">
    <property type="entry name" value="Zinc knuckle domain containing protein"/>
    <property type="match status" value="1"/>
</dbReference>
<comment type="caution">
    <text evidence="9">The sequence shown here is derived from an EMBL/GenBank/DDBJ whole genome shotgun (WGS) entry which is preliminary data.</text>
</comment>
<feature type="region of interest" description="Disordered" evidence="6">
    <location>
        <begin position="689"/>
        <end position="913"/>
    </location>
</feature>
<dbReference type="GO" id="GO:0043023">
    <property type="term" value="F:ribosomal large subunit binding"/>
    <property type="evidence" value="ECO:0007669"/>
    <property type="project" value="TreeGrafter"/>
</dbReference>
<feature type="region of interest" description="Disordered" evidence="6">
    <location>
        <begin position="1044"/>
        <end position="1078"/>
    </location>
</feature>
<dbReference type="GO" id="GO:1990116">
    <property type="term" value="P:ribosome-associated ubiquitin-dependent protein catabolic process"/>
    <property type="evidence" value="ECO:0007669"/>
    <property type="project" value="TreeGrafter"/>
</dbReference>
<dbReference type="PANTHER" id="PTHR15239">
    <property type="entry name" value="NUCLEAR EXPORT MEDIATOR FACTOR NEMF"/>
    <property type="match status" value="1"/>
</dbReference>
<comment type="subcellular location">
    <subcellularLocation>
        <location evidence="1">Cytoplasm</location>
    </subcellularLocation>
</comment>
<feature type="domain" description="NFACT protein C-terminal" evidence="8">
    <location>
        <begin position="934"/>
        <end position="1041"/>
    </location>
</feature>
<dbReference type="GO" id="GO:0005737">
    <property type="term" value="C:cytoplasm"/>
    <property type="evidence" value="ECO:0007669"/>
    <property type="project" value="UniProtKB-SubCell"/>
</dbReference>
<evidence type="ECO:0000256" key="6">
    <source>
        <dbReference type="SAM" id="MobiDB-lite"/>
    </source>
</evidence>
<feature type="region of interest" description="Disordered" evidence="6">
    <location>
        <begin position="442"/>
        <end position="471"/>
    </location>
</feature>
<gene>
    <name evidence="9" type="ORF">NLU13_0331</name>
</gene>
<comment type="similarity">
    <text evidence="2">Belongs to the NEMF family.</text>
</comment>
<dbReference type="GO" id="GO:0072344">
    <property type="term" value="P:rescue of stalled ribosome"/>
    <property type="evidence" value="ECO:0007669"/>
    <property type="project" value="TreeGrafter"/>
</dbReference>
<evidence type="ECO:0000313" key="9">
    <source>
        <dbReference type="EMBL" id="KAK0390828.1"/>
    </source>
</evidence>
<keyword evidence="3" id="KW-0963">Cytoplasm</keyword>
<feature type="compositionally biased region" description="Gly residues" evidence="6">
    <location>
        <begin position="1045"/>
        <end position="1078"/>
    </location>
</feature>
<evidence type="ECO:0000259" key="7">
    <source>
        <dbReference type="Pfam" id="PF05670"/>
    </source>
</evidence>
<evidence type="ECO:0000256" key="2">
    <source>
        <dbReference type="ARBA" id="ARBA00008318"/>
    </source>
</evidence>
<accession>A0AA39LB65</accession>
<dbReference type="Pfam" id="PF05670">
    <property type="entry name" value="NFACT-R_1"/>
    <property type="match status" value="1"/>
</dbReference>
<feature type="compositionally biased region" description="Basic and acidic residues" evidence="6">
    <location>
        <begin position="877"/>
        <end position="897"/>
    </location>
</feature>
<dbReference type="EMBL" id="JAPDFR010000001">
    <property type="protein sequence ID" value="KAK0390828.1"/>
    <property type="molecule type" value="Genomic_DNA"/>
</dbReference>
<feature type="compositionally biased region" description="Acidic residues" evidence="6">
    <location>
        <begin position="442"/>
        <end position="462"/>
    </location>
</feature>
<protein>
    <recommendedName>
        <fullName evidence="5">Ribosome quality control complex subunit 2</fullName>
    </recommendedName>
</protein>
<dbReference type="PANTHER" id="PTHR15239:SF6">
    <property type="entry name" value="RIBOSOME QUALITY CONTROL COMPLEX SUBUNIT NEMF"/>
    <property type="match status" value="1"/>
</dbReference>
<feature type="compositionally biased region" description="Basic residues" evidence="6">
    <location>
        <begin position="898"/>
        <end position="907"/>
    </location>
</feature>
<feature type="compositionally biased region" description="Acidic residues" evidence="6">
    <location>
        <begin position="801"/>
        <end position="813"/>
    </location>
</feature>
<keyword evidence="10" id="KW-1185">Reference proteome</keyword>
<dbReference type="InterPro" id="IPR051608">
    <property type="entry name" value="RQC_Subunit_NEMF"/>
</dbReference>
<keyword evidence="4" id="KW-0175">Coiled coil</keyword>
<name>A0AA39LB65_SARSR</name>
<evidence type="ECO:0000256" key="4">
    <source>
        <dbReference type="ARBA" id="ARBA00023054"/>
    </source>
</evidence>
<dbReference type="AlphaFoldDB" id="A0AA39LB65"/>
<proteinExistence type="inferred from homology"/>
<evidence type="ECO:0000259" key="8">
    <source>
        <dbReference type="Pfam" id="PF11923"/>
    </source>
</evidence>
<feature type="domain" description="NFACT RNA-binding" evidence="7">
    <location>
        <begin position="548"/>
        <end position="661"/>
    </location>
</feature>
<dbReference type="GO" id="GO:1990112">
    <property type="term" value="C:RQC complex"/>
    <property type="evidence" value="ECO:0007669"/>
    <property type="project" value="TreeGrafter"/>
</dbReference>
<feature type="compositionally biased region" description="Acidic residues" evidence="6">
    <location>
        <begin position="729"/>
        <end position="746"/>
    </location>
</feature>
<dbReference type="Pfam" id="PF11923">
    <property type="entry name" value="NFACT-C"/>
    <property type="match status" value="1"/>
</dbReference>
<feature type="compositionally biased region" description="Polar residues" evidence="6">
    <location>
        <begin position="749"/>
        <end position="763"/>
    </location>
</feature>
<dbReference type="InterPro" id="IPR021846">
    <property type="entry name" value="NFACT-C"/>
</dbReference>
<dbReference type="Gene3D" id="2.30.310.10">
    <property type="entry name" value="ibrinogen binding protein from staphylococcus aureus domain"/>
    <property type="match status" value="1"/>
</dbReference>
<feature type="compositionally biased region" description="Basic residues" evidence="6">
    <location>
        <begin position="842"/>
        <end position="853"/>
    </location>
</feature>
<reference evidence="9" key="1">
    <citation type="submission" date="2022-10" db="EMBL/GenBank/DDBJ databases">
        <title>Determination and structural analysis of whole genome sequence of Sarocladium strictum F4-1.</title>
        <authorList>
            <person name="Hu L."/>
            <person name="Jiang Y."/>
        </authorList>
    </citation>
    <scope>NUCLEOTIDE SEQUENCE</scope>
    <source>
        <strain evidence="9">F4-1</strain>
    </source>
</reference>
<evidence type="ECO:0000256" key="1">
    <source>
        <dbReference type="ARBA" id="ARBA00004496"/>
    </source>
</evidence>